<sequence length="240" mass="26010">MRKNKIFAGIVIAMAVMMAATACGKNNTKADTKQETQTETGTTEAAQETTAVNAEVTNSSDQETSEEEDTSEEEATEATQPITANDAGNIKEGSFIPKSGKYEITPPKGWSLDEDADENLVTINSPNGDDYLEITYVQGDDADGAREDYPATMDEYKKLVSRGEDMEFVRYDVKDGSDGSQTFRYAIRYKTPEDGVRYYAISGSYNAATKTYISAAGTVGSTENGVEAQIEAALDSLKLK</sequence>
<feature type="region of interest" description="Disordered" evidence="1">
    <location>
        <begin position="26"/>
        <end position="110"/>
    </location>
</feature>
<feature type="chain" id="PRO_5047376425" description="Lipoprotein" evidence="2">
    <location>
        <begin position="23"/>
        <end position="240"/>
    </location>
</feature>
<feature type="compositionally biased region" description="Acidic residues" evidence="1">
    <location>
        <begin position="63"/>
        <end position="76"/>
    </location>
</feature>
<name>A0ABU4GUB9_9CLOT</name>
<gene>
    <name evidence="3" type="ORF">RZO55_19815</name>
</gene>
<keyword evidence="2" id="KW-0732">Signal</keyword>
<comment type="caution">
    <text evidence="3">The sequence shown here is derived from an EMBL/GenBank/DDBJ whole genome shotgun (WGS) entry which is preliminary data.</text>
</comment>
<evidence type="ECO:0000256" key="1">
    <source>
        <dbReference type="SAM" id="MobiDB-lite"/>
    </source>
</evidence>
<reference evidence="3 4" key="1">
    <citation type="submission" date="2023-10" db="EMBL/GenBank/DDBJ databases">
        <title>A novel Glycoside Hydrolase 43-Like Enzyme from Clostrdium boliviensis is an Endo-xylanase, and a Candidate for Xylooligosaccharides Production from Different Xylan Substrates.</title>
        <authorList>
            <person name="Alvarez M.T."/>
            <person name="Rocabado-Villegas L.R."/>
            <person name="Salas-Veizaga D.M."/>
            <person name="Linares-Pasten J.A."/>
            <person name="Gudmundsdottir E.E."/>
            <person name="Hreggvidsson G.O."/>
            <person name="Adlercreutz P."/>
            <person name="Nordberg Karlsson E."/>
        </authorList>
    </citation>
    <scope>NUCLEOTIDE SEQUENCE [LARGE SCALE GENOMIC DNA]</scope>
    <source>
        <strain evidence="3 4">E-1</strain>
    </source>
</reference>
<evidence type="ECO:0000313" key="4">
    <source>
        <dbReference type="Proteomes" id="UP001276854"/>
    </source>
</evidence>
<keyword evidence="4" id="KW-1185">Reference proteome</keyword>
<proteinExistence type="predicted"/>
<dbReference type="EMBL" id="JAWONS010000285">
    <property type="protein sequence ID" value="MDW2799827.1"/>
    <property type="molecule type" value="Genomic_DNA"/>
</dbReference>
<protein>
    <recommendedName>
        <fullName evidence="5">Lipoprotein</fullName>
    </recommendedName>
</protein>
<dbReference type="Proteomes" id="UP001276854">
    <property type="component" value="Unassembled WGS sequence"/>
</dbReference>
<evidence type="ECO:0008006" key="5">
    <source>
        <dbReference type="Google" id="ProtNLM"/>
    </source>
</evidence>
<feature type="signal peptide" evidence="2">
    <location>
        <begin position="1"/>
        <end position="22"/>
    </location>
</feature>
<organism evidence="3 4">
    <name type="scientific">Clostridium boliviensis</name>
    <dbReference type="NCBI Taxonomy" id="318465"/>
    <lineage>
        <taxon>Bacteria</taxon>
        <taxon>Bacillati</taxon>
        <taxon>Bacillota</taxon>
        <taxon>Clostridia</taxon>
        <taxon>Eubacteriales</taxon>
        <taxon>Clostridiaceae</taxon>
        <taxon>Clostridium</taxon>
    </lineage>
</organism>
<evidence type="ECO:0000313" key="3">
    <source>
        <dbReference type="EMBL" id="MDW2799827.1"/>
    </source>
</evidence>
<accession>A0ABU4GUB9</accession>
<dbReference type="RefSeq" id="WP_318066013.1">
    <property type="nucleotide sequence ID" value="NZ_JAWONS010000285.1"/>
</dbReference>
<dbReference type="PROSITE" id="PS51257">
    <property type="entry name" value="PROKAR_LIPOPROTEIN"/>
    <property type="match status" value="1"/>
</dbReference>
<evidence type="ECO:0000256" key="2">
    <source>
        <dbReference type="SAM" id="SignalP"/>
    </source>
</evidence>
<feature type="compositionally biased region" description="Low complexity" evidence="1">
    <location>
        <begin position="37"/>
        <end position="62"/>
    </location>
</feature>